<comment type="subcellular location">
    <subcellularLocation>
        <location evidence="1">Cell membrane</location>
        <topology evidence="1">Multi-pass membrane protein</topology>
    </subcellularLocation>
</comment>
<keyword evidence="10" id="KW-0460">Magnesium</keyword>
<dbReference type="InterPro" id="IPR021993">
    <property type="entry name" value="ATPase-cat-bd"/>
</dbReference>
<evidence type="ECO:0000256" key="12">
    <source>
        <dbReference type="ARBA" id="ARBA00022989"/>
    </source>
</evidence>
<keyword evidence="7 15" id="KW-0479">Metal-binding</keyword>
<dbReference type="FunFam" id="3.30.70.100:FF:000005">
    <property type="entry name" value="Copper-exporting P-type ATPase A"/>
    <property type="match status" value="1"/>
</dbReference>
<feature type="transmembrane region" description="Helical" evidence="15">
    <location>
        <begin position="246"/>
        <end position="268"/>
    </location>
</feature>
<dbReference type="Pfam" id="PF00122">
    <property type="entry name" value="E1-E2_ATPase"/>
    <property type="match status" value="1"/>
</dbReference>
<feature type="transmembrane region" description="Helical" evidence="15">
    <location>
        <begin position="776"/>
        <end position="794"/>
    </location>
</feature>
<dbReference type="PROSITE" id="PS01229">
    <property type="entry name" value="COF_2"/>
    <property type="match status" value="1"/>
</dbReference>
<dbReference type="GO" id="GO:0016887">
    <property type="term" value="F:ATP hydrolysis activity"/>
    <property type="evidence" value="ECO:0007669"/>
    <property type="project" value="InterPro"/>
</dbReference>
<dbReference type="Gene3D" id="3.40.50.1000">
    <property type="entry name" value="HAD superfamily/HAD-like"/>
    <property type="match status" value="1"/>
</dbReference>
<evidence type="ECO:0000259" key="17">
    <source>
        <dbReference type="PROSITE" id="PS50846"/>
    </source>
</evidence>
<evidence type="ECO:0000256" key="13">
    <source>
        <dbReference type="ARBA" id="ARBA00023065"/>
    </source>
</evidence>
<organism evidence="18 19">
    <name type="scientific">Hydrocarboniclastica marina</name>
    <dbReference type="NCBI Taxonomy" id="2259620"/>
    <lineage>
        <taxon>Bacteria</taxon>
        <taxon>Pseudomonadati</taxon>
        <taxon>Pseudomonadota</taxon>
        <taxon>Gammaproteobacteria</taxon>
        <taxon>Alteromonadales</taxon>
        <taxon>Alteromonadaceae</taxon>
        <taxon>Hydrocarboniclastica</taxon>
    </lineage>
</organism>
<protein>
    <submittedName>
        <fullName evidence="18">Cadmium-translocating P-type ATPase</fullName>
        <ecNumber evidence="18">3.6.3.3</ecNumber>
    </submittedName>
</protein>
<dbReference type="GO" id="GO:0005524">
    <property type="term" value="F:ATP binding"/>
    <property type="evidence" value="ECO:0007669"/>
    <property type="project" value="UniProtKB-UniRule"/>
</dbReference>
<feature type="domain" description="HMA" evidence="17">
    <location>
        <begin position="93"/>
        <end position="159"/>
    </location>
</feature>
<dbReference type="Gene3D" id="3.30.70.100">
    <property type="match status" value="1"/>
</dbReference>
<name>A0A4P7XFB2_9ALTE</name>
<dbReference type="NCBIfam" id="TIGR01525">
    <property type="entry name" value="ATPase-IB_hvy"/>
    <property type="match status" value="1"/>
</dbReference>
<evidence type="ECO:0000313" key="19">
    <source>
        <dbReference type="Proteomes" id="UP000298049"/>
    </source>
</evidence>
<evidence type="ECO:0000256" key="9">
    <source>
        <dbReference type="ARBA" id="ARBA00022840"/>
    </source>
</evidence>
<dbReference type="PROSITE" id="PS50846">
    <property type="entry name" value="HMA_2"/>
    <property type="match status" value="1"/>
</dbReference>
<accession>A0A4P7XFB2</accession>
<feature type="transmembrane region" description="Helical" evidence="15">
    <location>
        <begin position="426"/>
        <end position="448"/>
    </location>
</feature>
<keyword evidence="9 15" id="KW-0067">ATP-binding</keyword>
<feature type="transmembrane region" description="Helical" evidence="15">
    <location>
        <begin position="274"/>
        <end position="292"/>
    </location>
</feature>
<dbReference type="InterPro" id="IPR006121">
    <property type="entry name" value="HMA_dom"/>
</dbReference>
<dbReference type="PRINTS" id="PR00119">
    <property type="entry name" value="CATATPASE"/>
</dbReference>
<proteinExistence type="inferred from homology"/>
<sequence length="820" mass="88370">MPERRTCFHCGERTDPDTALVADSAPDRIFCCRGCKAVSALIEEEGLANFYQHLTASPPTPKEISHNERERLLELDHDVLQRSFVEREADGTNRASLMVTGLSCAACIWLIEHHLEKIPGVREITINHTTQRATLAWDPQSISLSEVLLAIRRLGFEARPYSSNELEDQLQQQQKKSLLRLCVAGIGMMQSMMLAIPLYFGIISGISETQYLFFRWASLVVATPVVLFSARPFFEAAWRDLRSRYLTMDVPVALGIGIAYVSSVWITIVGGQEVFFDAVCMFTFFLSLGRFLETRARLRSGLAGGDLATMLPVAARREKAGGEELVAAELAAVGDIVRVRPGEVIPVDGDILSGQSQINEAALTGEYIPVSRGPGEAVVAGTVNGSSPLRIKVTRTGNQTRLSGITRILNQAQSEKPRSAELANQVARYFVAAVLVIAAAAYIGWRAAGADNAFAIMLSVLVVTCPCALSLATPTALTAATSALRRKGFLPARGYALETLATVDMLVFDKTGTLTQGALELASVDHAAETDRDQIMDWAAALEIHSEHPIARAFPATSRVEATGVQNHLGQGLSGDIDGERLYLGSAAFVLGEADVEIAQATADQGVRIYLCRYGQWLATFQLDDHPRPDAAETIQALKGLGLNVALLSGDQQLHVNRTAKALGIDTAWGEAQPETKLARLQQLEREGHRVAVVGDGLNDLPAMAGARLSIAMGGASDLTQLRADAILLSSRLAVLPTVIVLARRTRNVIRQNLAWALGYNVLALPAALAGLVPPWIAAIGMSLSSLIVVVNAMRLGREHSSPAKTVPDADQRPQFSGLS</sequence>
<evidence type="ECO:0000256" key="15">
    <source>
        <dbReference type="RuleBase" id="RU362081"/>
    </source>
</evidence>
<feature type="transmembrane region" description="Helical" evidence="15">
    <location>
        <begin position="754"/>
        <end position="770"/>
    </location>
</feature>
<evidence type="ECO:0000256" key="11">
    <source>
        <dbReference type="ARBA" id="ARBA00022967"/>
    </source>
</evidence>
<dbReference type="InterPro" id="IPR036163">
    <property type="entry name" value="HMA_dom_sf"/>
</dbReference>
<keyword evidence="14 15" id="KW-0472">Membrane</keyword>
<evidence type="ECO:0000256" key="6">
    <source>
        <dbReference type="ARBA" id="ARBA00022692"/>
    </source>
</evidence>
<dbReference type="InterPro" id="IPR001757">
    <property type="entry name" value="P_typ_ATPase"/>
</dbReference>
<gene>
    <name evidence="18" type="primary">cadA</name>
    <name evidence="18" type="ORF">soil367_06725</name>
</gene>
<dbReference type="Proteomes" id="UP000298049">
    <property type="component" value="Chromosome"/>
</dbReference>
<dbReference type="Pfam" id="PF12156">
    <property type="entry name" value="ATPase-cat_bd"/>
    <property type="match status" value="1"/>
</dbReference>
<dbReference type="InterPro" id="IPR023298">
    <property type="entry name" value="ATPase_P-typ_TM_dom_sf"/>
</dbReference>
<dbReference type="SUPFAM" id="SSF81653">
    <property type="entry name" value="Calcium ATPase, transduction domain A"/>
    <property type="match status" value="1"/>
</dbReference>
<dbReference type="Pfam" id="PF00702">
    <property type="entry name" value="Hydrolase"/>
    <property type="match status" value="1"/>
</dbReference>
<dbReference type="SUPFAM" id="SSF55008">
    <property type="entry name" value="HMA, heavy metal-associated domain"/>
    <property type="match status" value="1"/>
</dbReference>
<dbReference type="AlphaFoldDB" id="A0A4P7XFB2"/>
<feature type="transmembrane region" description="Helical" evidence="15">
    <location>
        <begin position="212"/>
        <end position="234"/>
    </location>
</feature>
<evidence type="ECO:0000256" key="7">
    <source>
        <dbReference type="ARBA" id="ARBA00022723"/>
    </source>
</evidence>
<dbReference type="OrthoDB" id="9814270at2"/>
<feature type="compositionally biased region" description="Basic and acidic residues" evidence="16">
    <location>
        <begin position="801"/>
        <end position="812"/>
    </location>
</feature>
<dbReference type="GO" id="GO:0055070">
    <property type="term" value="P:copper ion homeostasis"/>
    <property type="evidence" value="ECO:0007669"/>
    <property type="project" value="TreeGrafter"/>
</dbReference>
<keyword evidence="11" id="KW-1278">Translocase</keyword>
<dbReference type="PROSITE" id="PS00154">
    <property type="entry name" value="ATPASE_E1_E2"/>
    <property type="match status" value="1"/>
</dbReference>
<dbReference type="InterPro" id="IPR018303">
    <property type="entry name" value="ATPase_P-typ_P_site"/>
</dbReference>
<evidence type="ECO:0000256" key="3">
    <source>
        <dbReference type="ARBA" id="ARBA00022448"/>
    </source>
</evidence>
<dbReference type="InterPro" id="IPR027256">
    <property type="entry name" value="P-typ_ATPase_IB"/>
</dbReference>
<dbReference type="PANTHER" id="PTHR43520">
    <property type="entry name" value="ATP7, ISOFORM B"/>
    <property type="match status" value="1"/>
</dbReference>
<dbReference type="Gene3D" id="3.40.1110.10">
    <property type="entry name" value="Calcium-transporting ATPase, cytoplasmic domain N"/>
    <property type="match status" value="1"/>
</dbReference>
<dbReference type="SUPFAM" id="SSF81665">
    <property type="entry name" value="Calcium ATPase, transmembrane domain M"/>
    <property type="match status" value="1"/>
</dbReference>
<dbReference type="EMBL" id="CP031093">
    <property type="protein sequence ID" value="QCF25631.1"/>
    <property type="molecule type" value="Genomic_DNA"/>
</dbReference>
<feature type="transmembrane region" description="Helical" evidence="15">
    <location>
        <begin position="454"/>
        <end position="477"/>
    </location>
</feature>
<dbReference type="RefSeq" id="WP_136548108.1">
    <property type="nucleotide sequence ID" value="NZ_CP031093.1"/>
</dbReference>
<dbReference type="GO" id="GO:0043682">
    <property type="term" value="F:P-type divalent copper transporter activity"/>
    <property type="evidence" value="ECO:0007669"/>
    <property type="project" value="TreeGrafter"/>
</dbReference>
<evidence type="ECO:0000256" key="14">
    <source>
        <dbReference type="ARBA" id="ARBA00023136"/>
    </source>
</evidence>
<dbReference type="PRINTS" id="PR00943">
    <property type="entry name" value="CUATPASE"/>
</dbReference>
<dbReference type="CDD" id="cd02079">
    <property type="entry name" value="P-type_ATPase_HM"/>
    <property type="match status" value="1"/>
</dbReference>
<evidence type="ECO:0000256" key="4">
    <source>
        <dbReference type="ARBA" id="ARBA00022475"/>
    </source>
</evidence>
<dbReference type="Pfam" id="PF00403">
    <property type="entry name" value="HMA"/>
    <property type="match status" value="1"/>
</dbReference>
<dbReference type="Gene3D" id="2.70.150.10">
    <property type="entry name" value="Calcium-transporting ATPase, cytoplasmic transduction domain A"/>
    <property type="match status" value="1"/>
</dbReference>
<keyword evidence="8 15" id="KW-0547">Nucleotide-binding</keyword>
<dbReference type="NCBIfam" id="TIGR01512">
    <property type="entry name" value="ATPase-IB2_Cd"/>
    <property type="match status" value="1"/>
</dbReference>
<evidence type="ECO:0000313" key="18">
    <source>
        <dbReference type="EMBL" id="QCF25631.1"/>
    </source>
</evidence>
<keyword evidence="3" id="KW-0813">Transport</keyword>
<dbReference type="PANTHER" id="PTHR43520:SF5">
    <property type="entry name" value="CATION-TRANSPORTING P-TYPE ATPASE-RELATED"/>
    <property type="match status" value="1"/>
</dbReference>
<evidence type="ECO:0000256" key="5">
    <source>
        <dbReference type="ARBA" id="ARBA00022553"/>
    </source>
</evidence>
<comment type="similarity">
    <text evidence="2 15">Belongs to the cation transport ATPase (P-type) (TC 3.A.3) family. Type IB subfamily.</text>
</comment>
<reference evidence="18 19" key="1">
    <citation type="submission" date="2018-07" db="EMBL/GenBank/DDBJ databases">
        <title>Marsedoiliclastica nanhaica gen. nov. sp. nov., a novel marine hydrocarbonoclastic bacterium isolated from an in-situ enriched hydrocarbon-degrading consortium in deep-sea sediment.</title>
        <authorList>
            <person name="Dong C."/>
            <person name="Ma T."/>
            <person name="Liu R."/>
            <person name="Shao Z."/>
        </authorList>
    </citation>
    <scope>NUCLEOTIDE SEQUENCE [LARGE SCALE GENOMIC DNA]</scope>
    <source>
        <strain evidence="19">soil36-7</strain>
    </source>
</reference>
<dbReference type="InterPro" id="IPR023214">
    <property type="entry name" value="HAD_sf"/>
</dbReference>
<dbReference type="NCBIfam" id="TIGR01511">
    <property type="entry name" value="ATPase-IB1_Cu"/>
    <property type="match status" value="1"/>
</dbReference>
<dbReference type="InterPro" id="IPR036412">
    <property type="entry name" value="HAD-like_sf"/>
</dbReference>
<dbReference type="GO" id="GO:0005886">
    <property type="term" value="C:plasma membrane"/>
    <property type="evidence" value="ECO:0007669"/>
    <property type="project" value="UniProtKB-SubCell"/>
</dbReference>
<dbReference type="InterPro" id="IPR023299">
    <property type="entry name" value="ATPase_P-typ_cyto_dom_N"/>
</dbReference>
<dbReference type="NCBIfam" id="TIGR01494">
    <property type="entry name" value="ATPase_P-type"/>
    <property type="match status" value="1"/>
</dbReference>
<evidence type="ECO:0000256" key="2">
    <source>
        <dbReference type="ARBA" id="ARBA00006024"/>
    </source>
</evidence>
<keyword evidence="4 15" id="KW-1003">Cell membrane</keyword>
<feature type="region of interest" description="Disordered" evidence="16">
    <location>
        <begin position="801"/>
        <end position="820"/>
    </location>
</feature>
<evidence type="ECO:0000256" key="10">
    <source>
        <dbReference type="ARBA" id="ARBA00022842"/>
    </source>
</evidence>
<evidence type="ECO:0000256" key="8">
    <source>
        <dbReference type="ARBA" id="ARBA00022741"/>
    </source>
</evidence>
<dbReference type="GO" id="GO:0005507">
    <property type="term" value="F:copper ion binding"/>
    <property type="evidence" value="ECO:0007669"/>
    <property type="project" value="TreeGrafter"/>
</dbReference>
<dbReference type="CDD" id="cd00371">
    <property type="entry name" value="HMA"/>
    <property type="match status" value="1"/>
</dbReference>
<dbReference type="SUPFAM" id="SSF56784">
    <property type="entry name" value="HAD-like"/>
    <property type="match status" value="1"/>
</dbReference>
<keyword evidence="18" id="KW-0378">Hydrolase</keyword>
<evidence type="ECO:0000256" key="16">
    <source>
        <dbReference type="SAM" id="MobiDB-lite"/>
    </source>
</evidence>
<dbReference type="EC" id="3.6.3.3" evidence="18"/>
<dbReference type="KEGG" id="hmi:soil367_06725"/>
<dbReference type="InterPro" id="IPR059000">
    <property type="entry name" value="ATPase_P-type_domA"/>
</dbReference>
<keyword evidence="12 15" id="KW-1133">Transmembrane helix</keyword>
<keyword evidence="19" id="KW-1185">Reference proteome</keyword>
<keyword evidence="6 15" id="KW-0812">Transmembrane</keyword>
<keyword evidence="13" id="KW-0406">Ion transport</keyword>
<keyword evidence="5" id="KW-0597">Phosphoprotein</keyword>
<feature type="transmembrane region" description="Helical" evidence="15">
    <location>
        <begin position="178"/>
        <end position="200"/>
    </location>
</feature>
<dbReference type="InterPro" id="IPR008250">
    <property type="entry name" value="ATPase_P-typ_transduc_dom_A_sf"/>
</dbReference>
<evidence type="ECO:0000256" key="1">
    <source>
        <dbReference type="ARBA" id="ARBA00004651"/>
    </source>
</evidence>